<dbReference type="Proteomes" id="UP000321580">
    <property type="component" value="Unassembled WGS sequence"/>
</dbReference>
<dbReference type="SUPFAM" id="SSF52540">
    <property type="entry name" value="P-loop containing nucleoside triphosphate hydrolases"/>
    <property type="match status" value="1"/>
</dbReference>
<comment type="caution">
    <text evidence="5">The sequence shown here is derived from an EMBL/GenBank/DDBJ whole genome shotgun (WGS) entry which is preliminary data.</text>
</comment>
<evidence type="ECO:0000256" key="1">
    <source>
        <dbReference type="ARBA" id="ARBA00022448"/>
    </source>
</evidence>
<dbReference type="GO" id="GO:0016887">
    <property type="term" value="F:ATP hydrolysis activity"/>
    <property type="evidence" value="ECO:0007669"/>
    <property type="project" value="InterPro"/>
</dbReference>
<keyword evidence="3 5" id="KW-0067">ATP-binding</keyword>
<dbReference type="InterPro" id="IPR051782">
    <property type="entry name" value="ABC_Transporter_VariousFunc"/>
</dbReference>
<dbReference type="PANTHER" id="PTHR42939">
    <property type="entry name" value="ABC TRANSPORTER ATP-BINDING PROTEIN ALBC-RELATED"/>
    <property type="match status" value="1"/>
</dbReference>
<dbReference type="RefSeq" id="WP_147166926.1">
    <property type="nucleotide sequence ID" value="NZ_VOOR01000013.1"/>
</dbReference>
<dbReference type="InterPro" id="IPR027417">
    <property type="entry name" value="P-loop_NTPase"/>
</dbReference>
<evidence type="ECO:0000259" key="4">
    <source>
        <dbReference type="PROSITE" id="PS50893"/>
    </source>
</evidence>
<dbReference type="Pfam" id="PF00005">
    <property type="entry name" value="ABC_tran"/>
    <property type="match status" value="1"/>
</dbReference>
<dbReference type="OrthoDB" id="9801987at2"/>
<accession>A0A5C6RQ17</accession>
<protein>
    <submittedName>
        <fullName evidence="5">ATP-binding cassette domain-containing protein</fullName>
    </submittedName>
</protein>
<dbReference type="AlphaFoldDB" id="A0A5C6RQ17"/>
<proteinExistence type="predicted"/>
<evidence type="ECO:0000313" key="5">
    <source>
        <dbReference type="EMBL" id="TXB63750.1"/>
    </source>
</evidence>
<dbReference type="EMBL" id="VOOR01000013">
    <property type="protein sequence ID" value="TXB63750.1"/>
    <property type="molecule type" value="Genomic_DNA"/>
</dbReference>
<dbReference type="PANTHER" id="PTHR42939:SF1">
    <property type="entry name" value="ABC TRANSPORTER ATP-BINDING PROTEIN ALBC-RELATED"/>
    <property type="match status" value="1"/>
</dbReference>
<evidence type="ECO:0000256" key="2">
    <source>
        <dbReference type="ARBA" id="ARBA00022741"/>
    </source>
</evidence>
<evidence type="ECO:0000313" key="6">
    <source>
        <dbReference type="Proteomes" id="UP000321580"/>
    </source>
</evidence>
<dbReference type="GO" id="GO:0005524">
    <property type="term" value="F:ATP binding"/>
    <property type="evidence" value="ECO:0007669"/>
    <property type="project" value="UniProtKB-KW"/>
</dbReference>
<feature type="domain" description="ABC transporter" evidence="4">
    <location>
        <begin position="2"/>
        <end position="217"/>
    </location>
</feature>
<dbReference type="InterPro" id="IPR003593">
    <property type="entry name" value="AAA+_ATPase"/>
</dbReference>
<sequence>MVRIEQLSKSYGRKQALDGVSLSFQKGRVHGVAGENGAGKTTLFRCIAGLEPYTGTIHSEYDSLKGHLGFLQAEPFFFPRITGEEYIRLMASARQKKIAGLESKNLFGLPLGQYASSYSTGMKKKLALTAILLQENEVLILDEPFSGVDIQSNLVIVEVISRLRALNKTVIISSHIFAALSEVCDEISLLRSGRILQTAGRSGFSSLEAEMKAVTIGSRIDQLELK</sequence>
<keyword evidence="1" id="KW-0813">Transport</keyword>
<gene>
    <name evidence="5" type="ORF">FRY97_07980</name>
</gene>
<evidence type="ECO:0000256" key="3">
    <source>
        <dbReference type="ARBA" id="ARBA00022840"/>
    </source>
</evidence>
<dbReference type="InterPro" id="IPR003439">
    <property type="entry name" value="ABC_transporter-like_ATP-bd"/>
</dbReference>
<dbReference type="CDD" id="cd03230">
    <property type="entry name" value="ABC_DR_subfamily_A"/>
    <property type="match status" value="1"/>
</dbReference>
<dbReference type="PROSITE" id="PS50893">
    <property type="entry name" value="ABC_TRANSPORTER_2"/>
    <property type="match status" value="1"/>
</dbReference>
<organism evidence="5 6">
    <name type="scientific">Phaeodactylibacter luteus</name>
    <dbReference type="NCBI Taxonomy" id="1564516"/>
    <lineage>
        <taxon>Bacteria</taxon>
        <taxon>Pseudomonadati</taxon>
        <taxon>Bacteroidota</taxon>
        <taxon>Saprospiria</taxon>
        <taxon>Saprospirales</taxon>
        <taxon>Haliscomenobacteraceae</taxon>
        <taxon>Phaeodactylibacter</taxon>
    </lineage>
</organism>
<keyword evidence="2" id="KW-0547">Nucleotide-binding</keyword>
<reference evidence="5 6" key="1">
    <citation type="submission" date="2019-08" db="EMBL/GenBank/DDBJ databases">
        <title>Genome of Phaeodactylibacter luteus.</title>
        <authorList>
            <person name="Bowman J.P."/>
        </authorList>
    </citation>
    <scope>NUCLEOTIDE SEQUENCE [LARGE SCALE GENOMIC DNA]</scope>
    <source>
        <strain evidence="5 6">KCTC 42180</strain>
    </source>
</reference>
<name>A0A5C6RQ17_9BACT</name>
<dbReference type="SMART" id="SM00382">
    <property type="entry name" value="AAA"/>
    <property type="match status" value="1"/>
</dbReference>
<dbReference type="Gene3D" id="3.40.50.300">
    <property type="entry name" value="P-loop containing nucleotide triphosphate hydrolases"/>
    <property type="match status" value="1"/>
</dbReference>
<keyword evidence="6" id="KW-1185">Reference proteome</keyword>